<dbReference type="EMBL" id="JBHTJZ010000068">
    <property type="protein sequence ID" value="MFD0961855.1"/>
    <property type="molecule type" value="Genomic_DNA"/>
</dbReference>
<proteinExistence type="predicted"/>
<evidence type="ECO:0000313" key="2">
    <source>
        <dbReference type="Proteomes" id="UP001596989"/>
    </source>
</evidence>
<accession>A0ABW3HWA9</accession>
<protein>
    <recommendedName>
        <fullName evidence="3">DUF4183 domain-containing protein</fullName>
    </recommendedName>
</protein>
<gene>
    <name evidence="1" type="ORF">ACFQ2I_21185</name>
</gene>
<dbReference type="RefSeq" id="WP_377567824.1">
    <property type="nucleotide sequence ID" value="NZ_JBHTJZ010000068.1"/>
</dbReference>
<name>A0ABW3HWA9_9BACL</name>
<dbReference type="Proteomes" id="UP001596989">
    <property type="component" value="Unassembled WGS sequence"/>
</dbReference>
<comment type="caution">
    <text evidence="1">The sequence shown here is derived from an EMBL/GenBank/DDBJ whole genome shotgun (WGS) entry which is preliminary data.</text>
</comment>
<keyword evidence="2" id="KW-1185">Reference proteome</keyword>
<organism evidence="1 2">
    <name type="scientific">Paenibacillus chungangensis</name>
    <dbReference type="NCBI Taxonomy" id="696535"/>
    <lineage>
        <taxon>Bacteria</taxon>
        <taxon>Bacillati</taxon>
        <taxon>Bacillota</taxon>
        <taxon>Bacilli</taxon>
        <taxon>Bacillales</taxon>
        <taxon>Paenibacillaceae</taxon>
        <taxon>Paenibacillus</taxon>
    </lineage>
</organism>
<evidence type="ECO:0000313" key="1">
    <source>
        <dbReference type="EMBL" id="MFD0961855.1"/>
    </source>
</evidence>
<evidence type="ECO:0008006" key="3">
    <source>
        <dbReference type="Google" id="ProtNLM"/>
    </source>
</evidence>
<reference evidence="2" key="1">
    <citation type="journal article" date="2019" name="Int. J. Syst. Evol. Microbiol.">
        <title>The Global Catalogue of Microorganisms (GCM) 10K type strain sequencing project: providing services to taxonomists for standard genome sequencing and annotation.</title>
        <authorList>
            <consortium name="The Broad Institute Genomics Platform"/>
            <consortium name="The Broad Institute Genome Sequencing Center for Infectious Disease"/>
            <person name="Wu L."/>
            <person name="Ma J."/>
        </authorList>
    </citation>
    <scope>NUCLEOTIDE SEQUENCE [LARGE SCALE GENOMIC DNA]</scope>
    <source>
        <strain evidence="2">CCUG 59129</strain>
    </source>
</reference>
<sequence length="125" mass="13356">MANLILPRSLSVAVDYQIYNYFMTAPLLGIVLPAATATDIGPTQETWEDDTGTTITEFAVDISNPPAGTTYAYQLIIEGQVQQEGLITDATNTVLELTSASAGTIPGLARVVFSIYQVDTTTSYS</sequence>